<feature type="non-terminal residue" evidence="1">
    <location>
        <position position="80"/>
    </location>
</feature>
<name>A0A382RNV0_9ZZZZ</name>
<dbReference type="SUPFAM" id="SSF48150">
    <property type="entry name" value="DNA-glycosylase"/>
    <property type="match status" value="1"/>
</dbReference>
<proteinExistence type="predicted"/>
<dbReference type="AlphaFoldDB" id="A0A382RNV0"/>
<dbReference type="GO" id="GO:0006284">
    <property type="term" value="P:base-excision repair"/>
    <property type="evidence" value="ECO:0007669"/>
    <property type="project" value="InterPro"/>
</dbReference>
<dbReference type="InterPro" id="IPR011257">
    <property type="entry name" value="DNA_glycosylase"/>
</dbReference>
<dbReference type="InterPro" id="IPR005019">
    <property type="entry name" value="Adenine_glyco"/>
</dbReference>
<protein>
    <recommendedName>
        <fullName evidence="2">DNA-3-methyladenine glycosylase I</fullName>
    </recommendedName>
</protein>
<evidence type="ECO:0008006" key="2">
    <source>
        <dbReference type="Google" id="ProtNLM"/>
    </source>
</evidence>
<accession>A0A382RNV0</accession>
<dbReference type="EMBL" id="UINC01122870">
    <property type="protein sequence ID" value="SVC98952.1"/>
    <property type="molecule type" value="Genomic_DNA"/>
</dbReference>
<reference evidence="1" key="1">
    <citation type="submission" date="2018-05" db="EMBL/GenBank/DDBJ databases">
        <authorList>
            <person name="Lanie J.A."/>
            <person name="Ng W.-L."/>
            <person name="Kazmierczak K.M."/>
            <person name="Andrzejewski T.M."/>
            <person name="Davidsen T.M."/>
            <person name="Wayne K.J."/>
            <person name="Tettelin H."/>
            <person name="Glass J.I."/>
            <person name="Rusch D."/>
            <person name="Podicherti R."/>
            <person name="Tsui H.-C.T."/>
            <person name="Winkler M.E."/>
        </authorList>
    </citation>
    <scope>NUCLEOTIDE SEQUENCE</scope>
</reference>
<dbReference type="GO" id="GO:0008725">
    <property type="term" value="F:DNA-3-methyladenine glycosylase activity"/>
    <property type="evidence" value="ECO:0007669"/>
    <property type="project" value="InterPro"/>
</dbReference>
<sequence length="80" mass="9279">MTTNPQPKLNLTRCFGTGSAVYEAYHDYEWGVPVHDDQHLFELLILEGAQAGLSWETILKRRESYRLAFDNFVIERVASY</sequence>
<organism evidence="1">
    <name type="scientific">marine metagenome</name>
    <dbReference type="NCBI Taxonomy" id="408172"/>
    <lineage>
        <taxon>unclassified sequences</taxon>
        <taxon>metagenomes</taxon>
        <taxon>ecological metagenomes</taxon>
    </lineage>
</organism>
<evidence type="ECO:0000313" key="1">
    <source>
        <dbReference type="EMBL" id="SVC98952.1"/>
    </source>
</evidence>
<dbReference type="Gene3D" id="1.10.340.30">
    <property type="entry name" value="Hypothetical protein, domain 2"/>
    <property type="match status" value="1"/>
</dbReference>
<dbReference type="PANTHER" id="PTHR31116:SF29">
    <property type="entry name" value="DNA GLYCOSYLASE SUPERFAMILY PROTEIN"/>
    <property type="match status" value="1"/>
</dbReference>
<dbReference type="PANTHER" id="PTHR31116">
    <property type="entry name" value="OS04G0501200 PROTEIN"/>
    <property type="match status" value="1"/>
</dbReference>
<gene>
    <name evidence="1" type="ORF">METZ01_LOCUS351806</name>
</gene>
<dbReference type="Pfam" id="PF03352">
    <property type="entry name" value="Adenine_glyco"/>
    <property type="match status" value="1"/>
</dbReference>